<gene>
    <name evidence="2" type="ordered locus">Bache_3260</name>
</gene>
<keyword evidence="3" id="KW-1185">Reference proteome</keyword>
<evidence type="ECO:0000313" key="3">
    <source>
        <dbReference type="Proteomes" id="UP000008630"/>
    </source>
</evidence>
<dbReference type="eggNOG" id="ENOG5030YTF">
    <property type="taxonomic scope" value="Bacteria"/>
</dbReference>
<evidence type="ECO:0000256" key="1">
    <source>
        <dbReference type="SAM" id="SignalP"/>
    </source>
</evidence>
<dbReference type="STRING" id="693979.Bache_3260"/>
<dbReference type="EMBL" id="CP002352">
    <property type="protein sequence ID" value="ADV45183.1"/>
    <property type="molecule type" value="Genomic_DNA"/>
</dbReference>
<dbReference type="KEGG" id="bhl:Bache_3260"/>
<organism evidence="2 3">
    <name type="scientific">Bacteroides helcogenes (strain ATCC 35417 / DSM 20613 / JCM 6297 / CCUG 15421 / P 36-108)</name>
    <dbReference type="NCBI Taxonomy" id="693979"/>
    <lineage>
        <taxon>Bacteria</taxon>
        <taxon>Pseudomonadati</taxon>
        <taxon>Bacteroidota</taxon>
        <taxon>Bacteroidia</taxon>
        <taxon>Bacteroidales</taxon>
        <taxon>Bacteroidaceae</taxon>
        <taxon>Bacteroides</taxon>
    </lineage>
</organism>
<sequence length="260" mass="28519">MTNAKMLLMSCLIGMGFMATSCSSSENEPQSTGETGNISLSLTASTGFSANTRSVNEADYKNVNQYTIQILNSAGVEKVNYLYDDLPSKIKLENGSYTLKAFYGEDKDASRNGFYVEGSSTFTVQGADQTLNVDCAPVCGKVAVNFDESMDKYFSDYSVVYETSALTAANTTATWVKADTEPWYLKLNKDGETVKATIHVTRTSDGKSITTEKTYNLERNKSWTLNIAPKDDNGSMTITISIDESTEDHEIDIVVPSDWI</sequence>
<feature type="signal peptide" evidence="1">
    <location>
        <begin position="1"/>
        <end position="26"/>
    </location>
</feature>
<dbReference type="HOGENOM" id="CLU_091336_0_0_10"/>
<keyword evidence="1" id="KW-0732">Signal</keyword>
<dbReference type="AlphaFoldDB" id="E6SSD2"/>
<name>E6SSD2_BACT6</name>
<protein>
    <recommendedName>
        <fullName evidence="4">Lipoprotein</fullName>
    </recommendedName>
</protein>
<feature type="chain" id="PRO_5003209367" description="Lipoprotein" evidence="1">
    <location>
        <begin position="27"/>
        <end position="260"/>
    </location>
</feature>
<evidence type="ECO:0000313" key="2">
    <source>
        <dbReference type="EMBL" id="ADV45183.1"/>
    </source>
</evidence>
<proteinExistence type="predicted"/>
<evidence type="ECO:0008006" key="4">
    <source>
        <dbReference type="Google" id="ProtNLM"/>
    </source>
</evidence>
<dbReference type="Pfam" id="PF14900">
    <property type="entry name" value="DUF4493"/>
    <property type="match status" value="1"/>
</dbReference>
<reference key="1">
    <citation type="submission" date="2010-11" db="EMBL/GenBank/DDBJ databases">
        <title>The complete genome of Bacteroides helcogenes P 36-108.</title>
        <authorList>
            <consortium name="US DOE Joint Genome Institute (JGI-PGF)"/>
            <person name="Lucas S."/>
            <person name="Copeland A."/>
            <person name="Lapidus A."/>
            <person name="Bruce D."/>
            <person name="Goodwin L."/>
            <person name="Pitluck S."/>
            <person name="Kyrpides N."/>
            <person name="Mavromatis K."/>
            <person name="Ivanova N."/>
            <person name="Zeytun A."/>
            <person name="Brettin T."/>
            <person name="Detter J.C."/>
            <person name="Tapia R."/>
            <person name="Han C."/>
            <person name="Land M."/>
            <person name="Hauser L."/>
            <person name="Markowitz V."/>
            <person name="Cheng J.-F."/>
            <person name="Hugenholtz P."/>
            <person name="Woyke T."/>
            <person name="Wu D."/>
            <person name="Gronow S."/>
            <person name="Wellnitz S."/>
            <person name="Brambilla E."/>
            <person name="Klenk H.-P."/>
            <person name="Eisen J.A."/>
        </authorList>
    </citation>
    <scope>NUCLEOTIDE SEQUENCE</scope>
    <source>
        <strain>P 36-108</strain>
    </source>
</reference>
<accession>E6SSD2</accession>
<dbReference type="InterPro" id="IPR027840">
    <property type="entry name" value="DUF4493"/>
</dbReference>
<dbReference type="Proteomes" id="UP000008630">
    <property type="component" value="Chromosome"/>
</dbReference>
<dbReference type="OrthoDB" id="1027710at2"/>
<dbReference type="PATRIC" id="fig|693979.3.peg.3424"/>
<dbReference type="PROSITE" id="PS51257">
    <property type="entry name" value="PROKAR_LIPOPROTEIN"/>
    <property type="match status" value="1"/>
</dbReference>
<reference evidence="2 3" key="2">
    <citation type="journal article" date="2011" name="Stand. Genomic Sci.">
        <title>Complete genome sequence of Bacteroides helcogenes type strain (P 36-108).</title>
        <authorList>
            <person name="Pati A."/>
            <person name="Gronow S."/>
            <person name="Zeytun A."/>
            <person name="Lapidus A."/>
            <person name="Nolan M."/>
            <person name="Hammon N."/>
            <person name="Deshpande S."/>
            <person name="Cheng J.F."/>
            <person name="Tapia R."/>
            <person name="Han C."/>
            <person name="Goodwin L."/>
            <person name="Pitluck S."/>
            <person name="Liolios K."/>
            <person name="Pagani I."/>
            <person name="Ivanova N."/>
            <person name="Mavromatis K."/>
            <person name="Chen A."/>
            <person name="Palaniappan K."/>
            <person name="Land M."/>
            <person name="Hauser L."/>
            <person name="Chang Y.J."/>
            <person name="Jeffries C.D."/>
            <person name="Detter J.C."/>
            <person name="Brambilla E."/>
            <person name="Rohde M."/>
            <person name="Goker M."/>
            <person name="Woyke T."/>
            <person name="Bristow J."/>
            <person name="Eisen J.A."/>
            <person name="Markowitz V."/>
            <person name="Hugenholtz P."/>
            <person name="Kyrpides N.C."/>
            <person name="Klenk H.P."/>
            <person name="Lucas S."/>
        </authorList>
    </citation>
    <scope>NUCLEOTIDE SEQUENCE [LARGE SCALE GENOMIC DNA]</scope>
    <source>
        <strain evidence="3">ATCC 35417 / DSM 20613 / JCM 6297 / CCUG 15421 / P 36-108</strain>
    </source>
</reference>